<evidence type="ECO:0000256" key="1">
    <source>
        <dbReference type="ARBA" id="ARBA00004323"/>
    </source>
</evidence>
<evidence type="ECO:0000313" key="13">
    <source>
        <dbReference type="WBParaSite" id="TCNE_0001333201-mRNA-1"/>
    </source>
</evidence>
<dbReference type="PANTHER" id="PTHR11214">
    <property type="entry name" value="BETA-1,3-N-ACETYLGLUCOSAMINYLTRANSFERASE"/>
    <property type="match status" value="1"/>
</dbReference>
<evidence type="ECO:0000256" key="5">
    <source>
        <dbReference type="ARBA" id="ARBA00022692"/>
    </source>
</evidence>
<dbReference type="Proteomes" id="UP000050794">
    <property type="component" value="Unassembled WGS sequence"/>
</dbReference>
<dbReference type="GO" id="GO:0006493">
    <property type="term" value="P:protein O-linked glycosylation"/>
    <property type="evidence" value="ECO:0007669"/>
    <property type="project" value="TreeGrafter"/>
</dbReference>
<dbReference type="Gene3D" id="3.90.550.50">
    <property type="match status" value="1"/>
</dbReference>
<dbReference type="EC" id="2.4.1.-" evidence="10"/>
<evidence type="ECO:0000313" key="11">
    <source>
        <dbReference type="EMBL" id="VDM44653.1"/>
    </source>
</evidence>
<reference evidence="13" key="1">
    <citation type="submission" date="2016-06" db="UniProtKB">
        <authorList>
            <consortium name="WormBaseParasite"/>
        </authorList>
    </citation>
    <scope>IDENTIFICATION</scope>
</reference>
<sequence length="362" mass="41693">MSDKIWRSLPFRVKGTFAMPDSPEYVHCRCVSTAAPRHEHFFALSQTTDRLAICVDPSISLREFLANYLERNLFVFRFICYTQSDLLQLPQDGLQNIGKCSRKFFGARSHPVVDCPFAQPAIALHEPNISSLLQALIVIRSAPNSRDYRDYIRETWKPTVEPQLPVIFVSGTGKNDLTLEAQHYGDILQLDFVDSYVNLTLKMVFIYKFFFSRLPKLKQIIAINDDTIVNGTALKSLESASGISINGKVSRGYPRLIFTWLPWYVPSSIYPNLCYPPFVQGSSFVMTRQAAQRIIENICLFPQFPLDDVFMGILANCLGIRLEHLDGFDRHIADQFIVFHYQWSRYSPQRMKRIWESVNKNI</sequence>
<accession>A0A183UXW2</accession>
<keyword evidence="3 10" id="KW-0328">Glycosyltransferase</keyword>
<keyword evidence="9" id="KW-0472">Membrane</keyword>
<name>A0A183UXW2_TOXCA</name>
<dbReference type="PANTHER" id="PTHR11214:SF378">
    <property type="entry name" value="BETA-1,3-GALACTOSYLTRANSFERASE 4"/>
    <property type="match status" value="1"/>
</dbReference>
<keyword evidence="12" id="KW-1185">Reference proteome</keyword>
<evidence type="ECO:0000256" key="7">
    <source>
        <dbReference type="ARBA" id="ARBA00022989"/>
    </source>
</evidence>
<proteinExistence type="inferred from homology"/>
<dbReference type="WBParaSite" id="TCNE_0001333201-mRNA-1">
    <property type="protein sequence ID" value="TCNE_0001333201-mRNA-1"/>
    <property type="gene ID" value="TCNE_0001333201"/>
</dbReference>
<evidence type="ECO:0000256" key="6">
    <source>
        <dbReference type="ARBA" id="ARBA00022968"/>
    </source>
</evidence>
<protein>
    <recommendedName>
        <fullName evidence="10">Hexosyltransferase</fullName>
        <ecNumber evidence="10">2.4.1.-</ecNumber>
    </recommendedName>
</protein>
<keyword evidence="8 10" id="KW-0333">Golgi apparatus</keyword>
<evidence type="ECO:0000256" key="4">
    <source>
        <dbReference type="ARBA" id="ARBA00022679"/>
    </source>
</evidence>
<dbReference type="Pfam" id="PF01762">
    <property type="entry name" value="Galactosyl_T"/>
    <property type="match status" value="1"/>
</dbReference>
<dbReference type="GO" id="GO:0000139">
    <property type="term" value="C:Golgi membrane"/>
    <property type="evidence" value="ECO:0007669"/>
    <property type="project" value="UniProtKB-SubCell"/>
</dbReference>
<keyword evidence="7" id="KW-1133">Transmembrane helix</keyword>
<dbReference type="AlphaFoldDB" id="A0A183UXW2"/>
<evidence type="ECO:0000313" key="12">
    <source>
        <dbReference type="Proteomes" id="UP000050794"/>
    </source>
</evidence>
<evidence type="ECO:0000256" key="9">
    <source>
        <dbReference type="ARBA" id="ARBA00023136"/>
    </source>
</evidence>
<keyword evidence="6" id="KW-0735">Signal-anchor</keyword>
<evidence type="ECO:0000256" key="8">
    <source>
        <dbReference type="ARBA" id="ARBA00023034"/>
    </source>
</evidence>
<evidence type="ECO:0000256" key="3">
    <source>
        <dbReference type="ARBA" id="ARBA00022676"/>
    </source>
</evidence>
<comment type="subcellular location">
    <subcellularLocation>
        <location evidence="1 10">Golgi apparatus membrane</location>
        <topology evidence="1 10">Single-pass type II membrane protein</topology>
    </subcellularLocation>
</comment>
<dbReference type="GO" id="GO:0016758">
    <property type="term" value="F:hexosyltransferase activity"/>
    <property type="evidence" value="ECO:0007669"/>
    <property type="project" value="InterPro"/>
</dbReference>
<gene>
    <name evidence="11" type="ORF">TCNE_LOCUS13332</name>
</gene>
<comment type="similarity">
    <text evidence="2 10">Belongs to the glycosyltransferase 31 family.</text>
</comment>
<organism evidence="12 13">
    <name type="scientific">Toxocara canis</name>
    <name type="common">Canine roundworm</name>
    <dbReference type="NCBI Taxonomy" id="6265"/>
    <lineage>
        <taxon>Eukaryota</taxon>
        <taxon>Metazoa</taxon>
        <taxon>Ecdysozoa</taxon>
        <taxon>Nematoda</taxon>
        <taxon>Chromadorea</taxon>
        <taxon>Rhabditida</taxon>
        <taxon>Spirurina</taxon>
        <taxon>Ascaridomorpha</taxon>
        <taxon>Ascaridoidea</taxon>
        <taxon>Toxocaridae</taxon>
        <taxon>Toxocara</taxon>
    </lineage>
</organism>
<keyword evidence="5" id="KW-0812">Transmembrane</keyword>
<dbReference type="EMBL" id="UYWY01021675">
    <property type="protein sequence ID" value="VDM44653.1"/>
    <property type="molecule type" value="Genomic_DNA"/>
</dbReference>
<evidence type="ECO:0000256" key="2">
    <source>
        <dbReference type="ARBA" id="ARBA00008661"/>
    </source>
</evidence>
<dbReference type="InterPro" id="IPR002659">
    <property type="entry name" value="Glyco_trans_31"/>
</dbReference>
<reference evidence="11 12" key="2">
    <citation type="submission" date="2018-11" db="EMBL/GenBank/DDBJ databases">
        <authorList>
            <consortium name="Pathogen Informatics"/>
        </authorList>
    </citation>
    <scope>NUCLEOTIDE SEQUENCE [LARGE SCALE GENOMIC DNA]</scope>
</reference>
<evidence type="ECO:0000256" key="10">
    <source>
        <dbReference type="RuleBase" id="RU363063"/>
    </source>
</evidence>
<keyword evidence="4" id="KW-0808">Transferase</keyword>